<evidence type="ECO:0000313" key="2">
    <source>
        <dbReference type="Proteomes" id="UP000299102"/>
    </source>
</evidence>
<reference evidence="1 2" key="1">
    <citation type="journal article" date="2019" name="Commun. Biol.">
        <title>The bagworm genome reveals a unique fibroin gene that provides high tensile strength.</title>
        <authorList>
            <person name="Kono N."/>
            <person name="Nakamura H."/>
            <person name="Ohtoshi R."/>
            <person name="Tomita M."/>
            <person name="Numata K."/>
            <person name="Arakawa K."/>
        </authorList>
    </citation>
    <scope>NUCLEOTIDE SEQUENCE [LARGE SCALE GENOMIC DNA]</scope>
</reference>
<gene>
    <name evidence="1" type="ORF">EVAR_100148_1</name>
</gene>
<evidence type="ECO:0000313" key="1">
    <source>
        <dbReference type="EMBL" id="GBP91183.1"/>
    </source>
</evidence>
<dbReference type="Proteomes" id="UP000299102">
    <property type="component" value="Unassembled WGS sequence"/>
</dbReference>
<name>A0A4C1ZWG1_EUMVA</name>
<keyword evidence="2" id="KW-1185">Reference proteome</keyword>
<accession>A0A4C1ZWG1</accession>
<sequence length="79" mass="8881">MPCFNHHAPRWHSAGEELLSIVIRGVTISGADGLECSPRSYYLNRQRLLAVVSLTELAWKVSQFETGRLSKAMPQQGRK</sequence>
<dbReference type="EMBL" id="BGZK01002149">
    <property type="protein sequence ID" value="GBP91183.1"/>
    <property type="molecule type" value="Genomic_DNA"/>
</dbReference>
<dbReference type="AlphaFoldDB" id="A0A4C1ZWG1"/>
<proteinExistence type="predicted"/>
<comment type="caution">
    <text evidence="1">The sequence shown here is derived from an EMBL/GenBank/DDBJ whole genome shotgun (WGS) entry which is preliminary data.</text>
</comment>
<protein>
    <submittedName>
        <fullName evidence="1">Uncharacterized protein</fullName>
    </submittedName>
</protein>
<organism evidence="1 2">
    <name type="scientific">Eumeta variegata</name>
    <name type="common">Bagworm moth</name>
    <name type="synonym">Eumeta japonica</name>
    <dbReference type="NCBI Taxonomy" id="151549"/>
    <lineage>
        <taxon>Eukaryota</taxon>
        <taxon>Metazoa</taxon>
        <taxon>Ecdysozoa</taxon>
        <taxon>Arthropoda</taxon>
        <taxon>Hexapoda</taxon>
        <taxon>Insecta</taxon>
        <taxon>Pterygota</taxon>
        <taxon>Neoptera</taxon>
        <taxon>Endopterygota</taxon>
        <taxon>Lepidoptera</taxon>
        <taxon>Glossata</taxon>
        <taxon>Ditrysia</taxon>
        <taxon>Tineoidea</taxon>
        <taxon>Psychidae</taxon>
        <taxon>Oiketicinae</taxon>
        <taxon>Eumeta</taxon>
    </lineage>
</organism>